<dbReference type="Gene3D" id="3.90.580.10">
    <property type="entry name" value="Zinc finger, CHC2-type domain"/>
    <property type="match status" value="1"/>
</dbReference>
<dbReference type="InterPro" id="IPR037068">
    <property type="entry name" value="DNA_primase_core_N_sf"/>
</dbReference>
<keyword evidence="2" id="KW-0863">Zinc-finger</keyword>
<dbReference type="AlphaFoldDB" id="A0A1T5DMS7"/>
<dbReference type="Gene3D" id="3.90.980.10">
    <property type="entry name" value="DNA primase, catalytic core, N-terminal domain"/>
    <property type="match status" value="1"/>
</dbReference>
<evidence type="ECO:0000313" key="6">
    <source>
        <dbReference type="EMBL" id="SKB72890.1"/>
    </source>
</evidence>
<sequence>MNNFKPIICKDLHELIERKLNHDVNYLIGLYFDNDKENEIKRAINSKDLIEYYRLRNTSHENRYICPFHPNADNPTSFEFDDTKGAFRCHACGVHGTYIKFIVMMENFTDNPYAEAKILAANNFANMPLGFASISDFKNQIRQLVIERYNKTKSLLLNDYFDISLIGPMPTMSIKHLRSEPAKVTPSTHTKNTPPSVAEKKSKEFKLRTLDLEKVIRDINADDVINYGDFKYRIDLGIAKKSKLIKGFENNPTLNSRETLYEFMHKKYDISPQVADKYGLIAFKKENQSLLEYPDFFMINDRVLFPFTDHNTGITVGYQARIMDLDRKNTAKYLNISDFGDIVIKKVRPYRDLSRFGIGNFLFNLYQLRDKNIDRLFITEGVTDAIKLLSLDYDCISPGQPNLTDHQIYLINKYFGKKIELIIFYDNDTNN</sequence>
<feature type="compositionally biased region" description="Polar residues" evidence="4">
    <location>
        <begin position="185"/>
        <end position="195"/>
    </location>
</feature>
<dbReference type="InterPro" id="IPR034154">
    <property type="entry name" value="TOPRIM_DnaG/twinkle"/>
</dbReference>
<dbReference type="OrthoDB" id="9773296at2"/>
<evidence type="ECO:0000256" key="3">
    <source>
        <dbReference type="ARBA" id="ARBA00022833"/>
    </source>
</evidence>
<evidence type="ECO:0000259" key="5">
    <source>
        <dbReference type="SMART" id="SM00400"/>
    </source>
</evidence>
<dbReference type="InterPro" id="IPR050219">
    <property type="entry name" value="DnaG_primase"/>
</dbReference>
<dbReference type="GO" id="GO:0003899">
    <property type="term" value="F:DNA-directed RNA polymerase activity"/>
    <property type="evidence" value="ECO:0007669"/>
    <property type="project" value="InterPro"/>
</dbReference>
<feature type="region of interest" description="Disordered" evidence="4">
    <location>
        <begin position="179"/>
        <end position="200"/>
    </location>
</feature>
<organism evidence="6 7">
    <name type="scientific">Acetoanaerobium noterae</name>
    <dbReference type="NCBI Taxonomy" id="745369"/>
    <lineage>
        <taxon>Bacteria</taxon>
        <taxon>Bacillati</taxon>
        <taxon>Bacillota</taxon>
        <taxon>Clostridia</taxon>
        <taxon>Peptostreptococcales</taxon>
        <taxon>Filifactoraceae</taxon>
        <taxon>Acetoanaerobium</taxon>
    </lineage>
</organism>
<dbReference type="InterPro" id="IPR036977">
    <property type="entry name" value="DNA_primase_Znf_CHC2"/>
</dbReference>
<gene>
    <name evidence="6" type="ORF">SAMN02745120_0077</name>
</gene>
<dbReference type="Proteomes" id="UP000243406">
    <property type="component" value="Unassembled WGS sequence"/>
</dbReference>
<keyword evidence="7" id="KW-1185">Reference proteome</keyword>
<accession>A0A1T5DMS7</accession>
<dbReference type="GO" id="GO:0008270">
    <property type="term" value="F:zinc ion binding"/>
    <property type="evidence" value="ECO:0007669"/>
    <property type="project" value="UniProtKB-KW"/>
</dbReference>
<dbReference type="PANTHER" id="PTHR30313">
    <property type="entry name" value="DNA PRIMASE"/>
    <property type="match status" value="1"/>
</dbReference>
<reference evidence="7" key="1">
    <citation type="submission" date="2017-02" db="EMBL/GenBank/DDBJ databases">
        <authorList>
            <person name="Varghese N."/>
            <person name="Submissions S."/>
        </authorList>
    </citation>
    <scope>NUCLEOTIDE SEQUENCE [LARGE SCALE GENOMIC DNA]</scope>
    <source>
        <strain evidence="7">ATCC 35199</strain>
    </source>
</reference>
<dbReference type="GO" id="GO:0003677">
    <property type="term" value="F:DNA binding"/>
    <property type="evidence" value="ECO:0007669"/>
    <property type="project" value="InterPro"/>
</dbReference>
<feature type="domain" description="Zinc finger CHC2-type" evidence="5">
    <location>
        <begin position="64"/>
        <end position="121"/>
    </location>
</feature>
<dbReference type="CDD" id="cd01029">
    <property type="entry name" value="TOPRIM_primases"/>
    <property type="match status" value="1"/>
</dbReference>
<dbReference type="SUPFAM" id="SSF57783">
    <property type="entry name" value="Zinc beta-ribbon"/>
    <property type="match status" value="1"/>
</dbReference>
<dbReference type="PANTHER" id="PTHR30313:SF2">
    <property type="entry name" value="DNA PRIMASE"/>
    <property type="match status" value="1"/>
</dbReference>
<dbReference type="GO" id="GO:0005737">
    <property type="term" value="C:cytoplasm"/>
    <property type="evidence" value="ECO:0007669"/>
    <property type="project" value="TreeGrafter"/>
</dbReference>
<dbReference type="RefSeq" id="WP_159446488.1">
    <property type="nucleotide sequence ID" value="NZ_FUYN01000011.1"/>
</dbReference>
<dbReference type="SUPFAM" id="SSF56731">
    <property type="entry name" value="DNA primase core"/>
    <property type="match status" value="1"/>
</dbReference>
<dbReference type="Pfam" id="PF01807">
    <property type="entry name" value="Zn_ribbon_DnaG"/>
    <property type="match status" value="1"/>
</dbReference>
<evidence type="ECO:0000313" key="7">
    <source>
        <dbReference type="Proteomes" id="UP000243406"/>
    </source>
</evidence>
<proteinExistence type="predicted"/>
<protein>
    <submittedName>
        <fullName evidence="6">CHC2 zinc finger</fullName>
    </submittedName>
</protein>
<evidence type="ECO:0000256" key="4">
    <source>
        <dbReference type="SAM" id="MobiDB-lite"/>
    </source>
</evidence>
<name>A0A1T5DMS7_9FIRM</name>
<dbReference type="GO" id="GO:0006269">
    <property type="term" value="P:DNA replication, synthesis of primer"/>
    <property type="evidence" value="ECO:0007669"/>
    <property type="project" value="TreeGrafter"/>
</dbReference>
<keyword evidence="1" id="KW-0479">Metal-binding</keyword>
<dbReference type="SMART" id="SM00400">
    <property type="entry name" value="ZnF_CHCC"/>
    <property type="match status" value="1"/>
</dbReference>
<keyword evidence="3" id="KW-0862">Zinc</keyword>
<dbReference type="InterPro" id="IPR002694">
    <property type="entry name" value="Znf_CHC2"/>
</dbReference>
<dbReference type="EMBL" id="FUYN01000011">
    <property type="protein sequence ID" value="SKB72890.1"/>
    <property type="molecule type" value="Genomic_DNA"/>
</dbReference>
<evidence type="ECO:0000256" key="1">
    <source>
        <dbReference type="ARBA" id="ARBA00022723"/>
    </source>
</evidence>
<evidence type="ECO:0000256" key="2">
    <source>
        <dbReference type="ARBA" id="ARBA00022771"/>
    </source>
</evidence>
<dbReference type="Gene3D" id="3.40.1360.10">
    <property type="match status" value="1"/>
</dbReference>